<keyword evidence="3" id="KW-0052">Apoplast</keyword>
<dbReference type="AlphaFoldDB" id="A0A9N7NYH3"/>
<evidence type="ECO:0000256" key="3">
    <source>
        <dbReference type="ARBA" id="ARBA00022523"/>
    </source>
</evidence>
<accession>A0A9N7NYH3</accession>
<dbReference type="GO" id="GO:2000280">
    <property type="term" value="P:regulation of root development"/>
    <property type="evidence" value="ECO:0007669"/>
    <property type="project" value="TreeGrafter"/>
</dbReference>
<keyword evidence="5" id="KW-0372">Hormone</keyword>
<comment type="similarity">
    <text evidence="2">Belongs to the C-terminally encoded plant signaling peptide (CEP) family.</text>
</comment>
<dbReference type="GO" id="GO:1901371">
    <property type="term" value="P:regulation of leaf morphogenesis"/>
    <property type="evidence" value="ECO:0007669"/>
    <property type="project" value="TreeGrafter"/>
</dbReference>
<dbReference type="GO" id="GO:0048046">
    <property type="term" value="C:apoplast"/>
    <property type="evidence" value="ECO:0007669"/>
    <property type="project" value="UniProtKB-SubCell"/>
</dbReference>
<dbReference type="GO" id="GO:0006995">
    <property type="term" value="P:cellular response to nitrogen starvation"/>
    <property type="evidence" value="ECO:0007669"/>
    <property type="project" value="UniProtKB-ARBA"/>
</dbReference>
<evidence type="ECO:0000256" key="6">
    <source>
        <dbReference type="ARBA" id="ARBA00022729"/>
    </source>
</evidence>
<gene>
    <name evidence="10" type="ORF">SHERM_06974</name>
</gene>
<evidence type="ECO:0000256" key="5">
    <source>
        <dbReference type="ARBA" id="ARBA00022702"/>
    </source>
</evidence>
<evidence type="ECO:0000256" key="4">
    <source>
        <dbReference type="ARBA" id="ARBA00022525"/>
    </source>
</evidence>
<comment type="caution">
    <text evidence="10">The sequence shown here is derived from an EMBL/GenBank/DDBJ whole genome shotgun (WGS) entry which is preliminary data.</text>
</comment>
<keyword evidence="4" id="KW-0964">Secreted</keyword>
<dbReference type="Proteomes" id="UP001153555">
    <property type="component" value="Unassembled WGS sequence"/>
</dbReference>
<organism evidence="10 11">
    <name type="scientific">Striga hermonthica</name>
    <name type="common">Purple witchweed</name>
    <name type="synonym">Buchnera hermonthica</name>
    <dbReference type="NCBI Taxonomy" id="68872"/>
    <lineage>
        <taxon>Eukaryota</taxon>
        <taxon>Viridiplantae</taxon>
        <taxon>Streptophyta</taxon>
        <taxon>Embryophyta</taxon>
        <taxon>Tracheophyta</taxon>
        <taxon>Spermatophyta</taxon>
        <taxon>Magnoliopsida</taxon>
        <taxon>eudicotyledons</taxon>
        <taxon>Gunneridae</taxon>
        <taxon>Pentapetalae</taxon>
        <taxon>asterids</taxon>
        <taxon>lamiids</taxon>
        <taxon>Lamiales</taxon>
        <taxon>Orobanchaceae</taxon>
        <taxon>Buchnereae</taxon>
        <taxon>Striga</taxon>
    </lineage>
</organism>
<dbReference type="OrthoDB" id="1675975at2759"/>
<dbReference type="InterPro" id="IPR033250">
    <property type="entry name" value="CEP"/>
</dbReference>
<evidence type="ECO:0000313" key="11">
    <source>
        <dbReference type="Proteomes" id="UP001153555"/>
    </source>
</evidence>
<feature type="region of interest" description="Disordered" evidence="8">
    <location>
        <begin position="61"/>
        <end position="103"/>
    </location>
</feature>
<evidence type="ECO:0000313" key="10">
    <source>
        <dbReference type="EMBL" id="CAA0840939.1"/>
    </source>
</evidence>
<evidence type="ECO:0000256" key="1">
    <source>
        <dbReference type="ARBA" id="ARBA00004271"/>
    </source>
</evidence>
<name>A0A9N7NYH3_STRHE</name>
<evidence type="ECO:0000256" key="8">
    <source>
        <dbReference type="SAM" id="MobiDB-lite"/>
    </source>
</evidence>
<evidence type="ECO:0000256" key="9">
    <source>
        <dbReference type="SAM" id="SignalP"/>
    </source>
</evidence>
<reference evidence="10" key="1">
    <citation type="submission" date="2019-12" db="EMBL/GenBank/DDBJ databases">
        <authorList>
            <person name="Scholes J."/>
        </authorList>
    </citation>
    <scope>NUCLEOTIDE SEQUENCE</scope>
</reference>
<proteinExistence type="inferred from homology"/>
<protein>
    <submittedName>
        <fullName evidence="10">Uncharacterized protein</fullName>
    </submittedName>
</protein>
<evidence type="ECO:0000256" key="2">
    <source>
        <dbReference type="ARBA" id="ARBA00008963"/>
    </source>
</evidence>
<comment type="subcellular location">
    <subcellularLocation>
        <location evidence="1">Secreted</location>
        <location evidence="1">Extracellular space</location>
        <location evidence="1">Apoplast</location>
    </subcellularLocation>
</comment>
<keyword evidence="7" id="KW-0379">Hydroxylation</keyword>
<dbReference type="GO" id="GO:0005179">
    <property type="term" value="F:hormone activity"/>
    <property type="evidence" value="ECO:0007669"/>
    <property type="project" value="UniProtKB-KW"/>
</dbReference>
<sequence>MAKTLACLFFALVILSINVFHIEAQNLKEGRNSNSGQVKYVKTFPSPDEYLRGHRVRLDEEYPNAFRPTNPGPSPGIGHSKLEEGSAFRPTNPGPSPGIGHPN</sequence>
<dbReference type="GO" id="GO:0048364">
    <property type="term" value="P:root development"/>
    <property type="evidence" value="ECO:0007669"/>
    <property type="project" value="InterPro"/>
</dbReference>
<keyword evidence="11" id="KW-1185">Reference proteome</keyword>
<keyword evidence="6 9" id="KW-0732">Signal</keyword>
<dbReference type="GO" id="GO:1902025">
    <property type="term" value="P:nitrate import"/>
    <property type="evidence" value="ECO:0007669"/>
    <property type="project" value="TreeGrafter"/>
</dbReference>
<dbReference type="PANTHER" id="PTHR33348">
    <property type="entry name" value="PRECURSOR OF CEP5"/>
    <property type="match status" value="1"/>
</dbReference>
<evidence type="ECO:0000256" key="7">
    <source>
        <dbReference type="ARBA" id="ARBA00023278"/>
    </source>
</evidence>
<dbReference type="PANTHER" id="PTHR33348:SF3">
    <property type="entry name" value="PRECURSOR OF CEP1"/>
    <property type="match status" value="1"/>
</dbReference>
<dbReference type="EMBL" id="CACSLK010034050">
    <property type="protein sequence ID" value="CAA0840939.1"/>
    <property type="molecule type" value="Genomic_DNA"/>
</dbReference>
<feature type="chain" id="PRO_5040419796" evidence="9">
    <location>
        <begin position="25"/>
        <end position="103"/>
    </location>
</feature>
<feature type="signal peptide" evidence="9">
    <location>
        <begin position="1"/>
        <end position="24"/>
    </location>
</feature>